<dbReference type="Proteomes" id="UP000199437">
    <property type="component" value="Unassembled WGS sequence"/>
</dbReference>
<dbReference type="STRING" id="1267423.SAMN05216290_2057"/>
<gene>
    <name evidence="2" type="ORF">SAMN05216290_2057</name>
</gene>
<evidence type="ECO:0000313" key="2">
    <source>
        <dbReference type="EMBL" id="SEW22529.1"/>
    </source>
</evidence>
<keyword evidence="3" id="KW-1185">Reference proteome</keyword>
<dbReference type="InterPro" id="IPR024422">
    <property type="entry name" value="Protein_unknown_function_OB"/>
</dbReference>
<keyword evidence="1" id="KW-1133">Transmembrane helix</keyword>
<sequence>MQKRRLILSLIFIIGIVAGYFVYQKFLSTSPGMAKQKAVAEVTAIDVYAAFEADESAANQQYLNQVIQVSGSIAGVERPADANPVITLETTGFGLVKCTLEPGWDEAQLQSLSTGDQITLKGECIGLLLDLLINNAIIIQP</sequence>
<keyword evidence="1" id="KW-0812">Transmembrane</keyword>
<keyword evidence="1" id="KW-0472">Membrane</keyword>
<accession>A0A1I0Q6H0</accession>
<evidence type="ECO:0000313" key="3">
    <source>
        <dbReference type="Proteomes" id="UP000199437"/>
    </source>
</evidence>
<organism evidence="2 3">
    <name type="scientific">Roseivirga pacifica</name>
    <dbReference type="NCBI Taxonomy" id="1267423"/>
    <lineage>
        <taxon>Bacteria</taxon>
        <taxon>Pseudomonadati</taxon>
        <taxon>Bacteroidota</taxon>
        <taxon>Cytophagia</taxon>
        <taxon>Cytophagales</taxon>
        <taxon>Roseivirgaceae</taxon>
        <taxon>Roseivirga</taxon>
    </lineage>
</organism>
<feature type="transmembrane region" description="Helical" evidence="1">
    <location>
        <begin position="6"/>
        <end position="23"/>
    </location>
</feature>
<evidence type="ECO:0000256" key="1">
    <source>
        <dbReference type="SAM" id="Phobius"/>
    </source>
</evidence>
<dbReference type="GeneID" id="99986771"/>
<proteinExistence type="predicted"/>
<reference evidence="3" key="1">
    <citation type="submission" date="2016-10" db="EMBL/GenBank/DDBJ databases">
        <authorList>
            <person name="Varghese N."/>
            <person name="Submissions S."/>
        </authorList>
    </citation>
    <scope>NUCLEOTIDE SEQUENCE [LARGE SCALE GENOMIC DNA]</scope>
    <source>
        <strain evidence="3">CGMCC 1.12402</strain>
    </source>
</reference>
<dbReference type="OrthoDB" id="673558at2"/>
<dbReference type="EMBL" id="FOIR01000002">
    <property type="protein sequence ID" value="SEW22529.1"/>
    <property type="molecule type" value="Genomic_DNA"/>
</dbReference>
<name>A0A1I0Q6H0_9BACT</name>
<dbReference type="RefSeq" id="WP_090258496.1">
    <property type="nucleotide sequence ID" value="NZ_FOIR01000002.1"/>
</dbReference>
<dbReference type="Pfam" id="PF12869">
    <property type="entry name" value="tRNA_anti-like"/>
    <property type="match status" value="1"/>
</dbReference>
<protein>
    <submittedName>
        <fullName evidence="2">tRNA_anti-like</fullName>
    </submittedName>
</protein>
<dbReference type="AlphaFoldDB" id="A0A1I0Q6H0"/>